<dbReference type="Gene3D" id="3.40.1350.10">
    <property type="match status" value="1"/>
</dbReference>
<evidence type="ECO:0000313" key="3">
    <source>
        <dbReference type="EMBL" id="QDY69669.1"/>
    </source>
</evidence>
<dbReference type="PANTHER" id="PTHR34039:SF1">
    <property type="entry name" value="UPF0102 PROTEIN YRAN"/>
    <property type="match status" value="1"/>
</dbReference>
<name>A0A5B8I7S6_9RHOB</name>
<keyword evidence="4" id="KW-1185">Reference proteome</keyword>
<dbReference type="Pfam" id="PF02021">
    <property type="entry name" value="UPF0102"/>
    <property type="match status" value="1"/>
</dbReference>
<reference evidence="3 4" key="1">
    <citation type="submission" date="2019-07" db="EMBL/GenBank/DDBJ databases">
        <title>Litoreibacter alkalisoli sp. nov., isolated from saline-alkaline soil.</title>
        <authorList>
            <person name="Wang S."/>
            <person name="Xu L."/>
            <person name="Xing Y.-T."/>
            <person name="Sun J.-Q."/>
        </authorList>
    </citation>
    <scope>NUCLEOTIDE SEQUENCE [LARGE SCALE GENOMIC DNA]</scope>
    <source>
        <strain evidence="3 4">LN3S51</strain>
    </source>
</reference>
<protein>
    <recommendedName>
        <fullName evidence="2">UPF0102 protein FPZ52_08565</fullName>
    </recommendedName>
</protein>
<dbReference type="Proteomes" id="UP000318483">
    <property type="component" value="Chromosome"/>
</dbReference>
<dbReference type="HAMAP" id="MF_00048">
    <property type="entry name" value="UPF0102"/>
    <property type="match status" value="1"/>
</dbReference>
<organism evidence="3 4">
    <name type="scientific">Qingshengfaniella alkalisoli</name>
    <dbReference type="NCBI Taxonomy" id="2599296"/>
    <lineage>
        <taxon>Bacteria</taxon>
        <taxon>Pseudomonadati</taxon>
        <taxon>Pseudomonadota</taxon>
        <taxon>Alphaproteobacteria</taxon>
        <taxon>Rhodobacterales</taxon>
        <taxon>Paracoccaceae</taxon>
        <taxon>Qingshengfaniella</taxon>
    </lineage>
</organism>
<gene>
    <name evidence="3" type="ORF">FPZ52_08565</name>
</gene>
<sequence length="116" mass="12848">MSGARNYHAGLSAEDAVQRQYEASGATCLERRWRGRSGEIDLIFERSGLIVFVEVKTSSSFARATQRLSARQLRRLQTTAEEYLTMLPDGLNTACQFDLGVVNGVGQVEIIPNILI</sequence>
<dbReference type="KEGG" id="lit:FPZ52_08565"/>
<comment type="similarity">
    <text evidence="1 2">Belongs to the UPF0102 family.</text>
</comment>
<dbReference type="InterPro" id="IPR011856">
    <property type="entry name" value="tRNA_endonuc-like_dom_sf"/>
</dbReference>
<dbReference type="GO" id="GO:0003676">
    <property type="term" value="F:nucleic acid binding"/>
    <property type="evidence" value="ECO:0007669"/>
    <property type="project" value="InterPro"/>
</dbReference>
<dbReference type="EMBL" id="CP042261">
    <property type="protein sequence ID" value="QDY69669.1"/>
    <property type="molecule type" value="Genomic_DNA"/>
</dbReference>
<dbReference type="InterPro" id="IPR011335">
    <property type="entry name" value="Restrct_endonuc-II-like"/>
</dbReference>
<accession>A0A5B8I7S6</accession>
<dbReference type="AlphaFoldDB" id="A0A5B8I7S6"/>
<evidence type="ECO:0000256" key="2">
    <source>
        <dbReference type="HAMAP-Rule" id="MF_00048"/>
    </source>
</evidence>
<proteinExistence type="inferred from homology"/>
<evidence type="ECO:0000313" key="4">
    <source>
        <dbReference type="Proteomes" id="UP000318483"/>
    </source>
</evidence>
<dbReference type="SUPFAM" id="SSF52980">
    <property type="entry name" value="Restriction endonuclease-like"/>
    <property type="match status" value="1"/>
</dbReference>
<dbReference type="RefSeq" id="WP_146365046.1">
    <property type="nucleotide sequence ID" value="NZ_CP042261.1"/>
</dbReference>
<evidence type="ECO:0000256" key="1">
    <source>
        <dbReference type="ARBA" id="ARBA00006738"/>
    </source>
</evidence>
<dbReference type="InterPro" id="IPR003509">
    <property type="entry name" value="UPF0102_YraN-like"/>
</dbReference>
<dbReference type="PANTHER" id="PTHR34039">
    <property type="entry name" value="UPF0102 PROTEIN YRAN"/>
    <property type="match status" value="1"/>
</dbReference>
<dbReference type="OrthoDB" id="9812968at2"/>